<dbReference type="Pfam" id="PF13450">
    <property type="entry name" value="NAD_binding_8"/>
    <property type="match status" value="1"/>
</dbReference>
<organism evidence="1 2">
    <name type="scientific">Labedella gwakjiensis</name>
    <dbReference type="NCBI Taxonomy" id="390269"/>
    <lineage>
        <taxon>Bacteria</taxon>
        <taxon>Bacillati</taxon>
        <taxon>Actinomycetota</taxon>
        <taxon>Actinomycetes</taxon>
        <taxon>Micrococcales</taxon>
        <taxon>Microbacteriaceae</taxon>
        <taxon>Labedella</taxon>
    </lineage>
</organism>
<gene>
    <name evidence="1" type="ORF">CLV49_1729</name>
</gene>
<reference evidence="1 2" key="1">
    <citation type="submission" date="2018-03" db="EMBL/GenBank/DDBJ databases">
        <title>Genomic Encyclopedia of Archaeal and Bacterial Type Strains, Phase II (KMG-II): from individual species to whole genera.</title>
        <authorList>
            <person name="Goeker M."/>
        </authorList>
    </citation>
    <scope>NUCLEOTIDE SEQUENCE [LARGE SCALE GENOMIC DNA]</scope>
    <source>
        <strain evidence="1 2">DSM 21548</strain>
    </source>
</reference>
<comment type="caution">
    <text evidence="1">The sequence shown here is derived from an EMBL/GenBank/DDBJ whole genome shotgun (WGS) entry which is preliminary data.</text>
</comment>
<dbReference type="Proteomes" id="UP000241203">
    <property type="component" value="Unassembled WGS sequence"/>
</dbReference>
<name>A0A2P8GVW9_9MICO</name>
<evidence type="ECO:0000313" key="1">
    <source>
        <dbReference type="EMBL" id="PSL38117.1"/>
    </source>
</evidence>
<protein>
    <submittedName>
        <fullName evidence="1">Phytoene dehydrogenase-like protein</fullName>
    </submittedName>
</protein>
<proteinExistence type="predicted"/>
<dbReference type="EMBL" id="PYAU01000001">
    <property type="protein sequence ID" value="PSL38117.1"/>
    <property type="molecule type" value="Genomic_DNA"/>
</dbReference>
<accession>A0A2P8GVW9</accession>
<dbReference type="PANTHER" id="PTHR10668">
    <property type="entry name" value="PHYTOENE DEHYDROGENASE"/>
    <property type="match status" value="1"/>
</dbReference>
<dbReference type="InterPro" id="IPR036188">
    <property type="entry name" value="FAD/NAD-bd_sf"/>
</dbReference>
<dbReference type="PANTHER" id="PTHR10668:SF103">
    <property type="entry name" value="PYRIDINE NUCLEOTIDE-DISULFIDE OXIDOREDUCTASE DOMAIN-CONTAINING PROTEIN 2"/>
    <property type="match status" value="1"/>
</dbReference>
<dbReference type="AlphaFoldDB" id="A0A2P8GVW9"/>
<dbReference type="SUPFAM" id="SSF51905">
    <property type="entry name" value="FAD/NAD(P)-binding domain"/>
    <property type="match status" value="1"/>
</dbReference>
<dbReference type="Gene3D" id="3.50.50.60">
    <property type="entry name" value="FAD/NAD(P)-binding domain"/>
    <property type="match status" value="2"/>
</dbReference>
<sequence length="577" mass="61403">MADDDRSPAFRDPSERTRAGATVAPVGVTYDYDVVIVGGGHNALVAAAYLGRAGKSVLILERLSQVGGAAVSAEAFSGVDAKLSRYSYLVSLLPPRVIEELGLHLTLAPRTIASYTPDPATNGETGLLVANDDAERTGASFARIGAAADAARFDLFSEHCRVLTEALWPTMLAPLPTRSEARARVIATGDSRAADVWDAMIEKPIGHVIEQNHESDLVRGVLFTDALIGTFAGPYDEDLEQNRCFLYHLIGQGDGRWDVPVGGMGAVTGELALAARREGADIRTDAEVVAVTPDGRVRFVDGSERREERSVTGRWILSGVARSTLDGLVEAAGFDATPAAHAEPGHANPGGHPREGAQVKVNLLLSRLPRLNDPDVSPEEAFAGTFHINESWSQLESARQQALSGRIPSPLPCEIYCHTLTDPSILSDELRASGAHTLTVFGLHVPDRLLDGMDDGEARAALTRAVLESLDSVLAEPIEDVILRDPSGALCIETKTTRDLEHVLGLPKGNIFHGGLDWPFLEDDAPRDTPARRWGVDTAHERILVCGSSARRGGAVSGFGGHSAAMAVIEADGTGTR</sequence>
<dbReference type="GO" id="GO:0005829">
    <property type="term" value="C:cytosol"/>
    <property type="evidence" value="ECO:0007669"/>
    <property type="project" value="TreeGrafter"/>
</dbReference>
<evidence type="ECO:0000313" key="2">
    <source>
        <dbReference type="Proteomes" id="UP000241203"/>
    </source>
</evidence>